<sequence>MAEAVPVNYRAVNDANKQKSMLIWFDPKMASHQDTEKVKEKFILITDNFNFLIDLEKCVDIIQNNCEGKIYFITSGSMASQLVLLSIAFPQIISIFIFCVKKDQYVHLLDKSKKVIGIFDNLGDLLQSIKLQINLNNKRRRTFSILNETIKLTENLSKGSMEFLSFQLFKQVISSLPKNEQSKQQIVRLSKDYYRGNAKELKLIEEFDQGYAPRDAILWYSKQSFIYKLINQAFRTDDIDLLCKFGFFFNDLSENLKPEHRKFFVSEEKTLTVYRGMRLDRHEFDKLNKNKGKLISTNGYLSTSRQKSKAESFCNKSTRRRDTISVLLEITCDLEQMDKNTVFADISQLSQYPHEQEVLFDVNSCFKINSIEETETYATIKMNVSNEGQKVVKEYLEFTKEETGEDNAKIVFGKLLCSLGEYDKSKKYFELLLNDSNAEDLARIEFNLGRALYLKSELNEARKYYQRAHDHMQQKKQERTIHFAHVLNNIGIISSDQNKFDEALGYYQQALKIKEDFYQRDHVDIARSFTNIGITLGDQGQCDESLYYHQRALMIYQSFLSAEHIDIATSCINIGDIFQNQGNYNEAVRHYKVALGIQRKLYPSYHIDIADTLDKIGSAHFKQGNHDKSLNCYLGAWRIREKCCPPDHVSIAESLNNVGNCYEIRQELNHAREYYQRALSIYEKVFPVGHPRRQVIEGSIRRINRANIEPDRPIIRRVHFN</sequence>
<evidence type="ECO:0000256" key="2">
    <source>
        <dbReference type="ARBA" id="ARBA00022803"/>
    </source>
</evidence>
<feature type="repeat" description="TPR" evidence="3">
    <location>
        <begin position="484"/>
        <end position="517"/>
    </location>
</feature>
<gene>
    <name evidence="5" type="ORF">MBJ925_LOCUS38287</name>
    <name evidence="6" type="ORF">SMN809_LOCUS27250</name>
</gene>
<dbReference type="Gene3D" id="1.25.40.10">
    <property type="entry name" value="Tetratricopeptide repeat domain"/>
    <property type="match status" value="2"/>
</dbReference>
<evidence type="ECO:0000313" key="6">
    <source>
        <dbReference type="EMBL" id="CAF4328006.1"/>
    </source>
</evidence>
<evidence type="ECO:0000256" key="3">
    <source>
        <dbReference type="PROSITE-ProRule" id="PRU00339"/>
    </source>
</evidence>
<dbReference type="InterPro" id="IPR019734">
    <property type="entry name" value="TPR_rpt"/>
</dbReference>
<name>A0A817A7G6_9BILA</name>
<dbReference type="PANTHER" id="PTHR45641">
    <property type="entry name" value="TETRATRICOPEPTIDE REPEAT PROTEIN (AFU_ORTHOLOGUE AFUA_6G03870)"/>
    <property type="match status" value="1"/>
</dbReference>
<proteinExistence type="predicted"/>
<dbReference type="SUPFAM" id="SSF56399">
    <property type="entry name" value="ADP-ribosylation"/>
    <property type="match status" value="1"/>
</dbReference>
<evidence type="ECO:0000256" key="1">
    <source>
        <dbReference type="ARBA" id="ARBA00022737"/>
    </source>
</evidence>
<protein>
    <recommendedName>
        <fullName evidence="4">ADP ribosyltransferase domain-containing protein</fullName>
    </recommendedName>
</protein>
<feature type="repeat" description="TPR" evidence="3">
    <location>
        <begin position="652"/>
        <end position="685"/>
    </location>
</feature>
<feature type="repeat" description="TPR" evidence="3">
    <location>
        <begin position="568"/>
        <end position="601"/>
    </location>
</feature>
<dbReference type="PROSITE" id="PS51996">
    <property type="entry name" value="TR_MART"/>
    <property type="match status" value="1"/>
</dbReference>
<dbReference type="Proteomes" id="UP000663824">
    <property type="component" value="Unassembled WGS sequence"/>
</dbReference>
<keyword evidence="1" id="KW-0677">Repeat</keyword>
<dbReference type="SMART" id="SM00028">
    <property type="entry name" value="TPR"/>
    <property type="match status" value="6"/>
</dbReference>
<dbReference type="InterPro" id="IPR003540">
    <property type="entry name" value="ADP-ribosyltransferase"/>
</dbReference>
<dbReference type="Pfam" id="PF13424">
    <property type="entry name" value="TPR_12"/>
    <property type="match status" value="3"/>
</dbReference>
<evidence type="ECO:0000313" key="5">
    <source>
        <dbReference type="EMBL" id="CAF2257280.1"/>
    </source>
</evidence>
<dbReference type="GO" id="GO:0005576">
    <property type="term" value="C:extracellular region"/>
    <property type="evidence" value="ECO:0007669"/>
    <property type="project" value="InterPro"/>
</dbReference>
<dbReference type="Proteomes" id="UP000676336">
    <property type="component" value="Unassembled WGS sequence"/>
</dbReference>
<dbReference type="PANTHER" id="PTHR45641:SF19">
    <property type="entry name" value="NEPHROCYSTIN-3"/>
    <property type="match status" value="1"/>
</dbReference>
<dbReference type="EMBL" id="CAJOBI010041834">
    <property type="protein sequence ID" value="CAF4328006.1"/>
    <property type="molecule type" value="Genomic_DNA"/>
</dbReference>
<dbReference type="Pfam" id="PF03496">
    <property type="entry name" value="ADPrib_exo_Tox"/>
    <property type="match status" value="1"/>
</dbReference>
<organism evidence="5 7">
    <name type="scientific">Rotaria magnacalcarata</name>
    <dbReference type="NCBI Taxonomy" id="392030"/>
    <lineage>
        <taxon>Eukaryota</taxon>
        <taxon>Metazoa</taxon>
        <taxon>Spiralia</taxon>
        <taxon>Gnathifera</taxon>
        <taxon>Rotifera</taxon>
        <taxon>Eurotatoria</taxon>
        <taxon>Bdelloidea</taxon>
        <taxon>Philodinida</taxon>
        <taxon>Philodinidae</taxon>
        <taxon>Rotaria</taxon>
    </lineage>
</organism>
<dbReference type="SUPFAM" id="SSF48452">
    <property type="entry name" value="TPR-like"/>
    <property type="match status" value="3"/>
</dbReference>
<dbReference type="InterPro" id="IPR011990">
    <property type="entry name" value="TPR-like_helical_dom_sf"/>
</dbReference>
<evidence type="ECO:0000259" key="4">
    <source>
        <dbReference type="Pfam" id="PF03496"/>
    </source>
</evidence>
<evidence type="ECO:0000313" key="7">
    <source>
        <dbReference type="Proteomes" id="UP000663824"/>
    </source>
</evidence>
<reference evidence="5" key="1">
    <citation type="submission" date="2021-02" db="EMBL/GenBank/DDBJ databases">
        <authorList>
            <person name="Nowell W R."/>
        </authorList>
    </citation>
    <scope>NUCLEOTIDE SEQUENCE</scope>
</reference>
<dbReference type="AlphaFoldDB" id="A0A817A7G6"/>
<dbReference type="PROSITE" id="PS50005">
    <property type="entry name" value="TPR"/>
    <property type="match status" value="3"/>
</dbReference>
<feature type="domain" description="ADP ribosyltransferase" evidence="4">
    <location>
        <begin position="268"/>
        <end position="380"/>
    </location>
</feature>
<keyword evidence="2 3" id="KW-0802">TPR repeat</keyword>
<dbReference type="Gene3D" id="3.90.176.10">
    <property type="entry name" value="Toxin ADP-ribosyltransferase, Chain A, domain 1"/>
    <property type="match status" value="1"/>
</dbReference>
<accession>A0A817A7G6</accession>
<dbReference type="EMBL" id="CAJNRE010021368">
    <property type="protein sequence ID" value="CAF2257280.1"/>
    <property type="molecule type" value="Genomic_DNA"/>
</dbReference>
<comment type="caution">
    <text evidence="5">The sequence shown here is derived from an EMBL/GenBank/DDBJ whole genome shotgun (WGS) entry which is preliminary data.</text>
</comment>